<dbReference type="AlphaFoldDB" id="F4PYP5"/>
<accession>F4PYP5</accession>
<evidence type="ECO:0000313" key="1">
    <source>
        <dbReference type="EMBL" id="EGG19311.1"/>
    </source>
</evidence>
<name>F4PYP5_CACFS</name>
<dbReference type="Proteomes" id="UP000007797">
    <property type="component" value="Unassembled WGS sequence"/>
</dbReference>
<dbReference type="EMBL" id="GL883015">
    <property type="protein sequence ID" value="EGG19311.1"/>
    <property type="molecule type" value="Genomic_DNA"/>
</dbReference>
<dbReference type="GeneID" id="14871335"/>
<reference evidence="2" key="1">
    <citation type="journal article" date="2011" name="Genome Res.">
        <title>Phylogeny-wide analysis of social amoeba genomes highlights ancient origins for complex intercellular communication.</title>
        <authorList>
            <person name="Heidel A.J."/>
            <person name="Lawal H.M."/>
            <person name="Felder M."/>
            <person name="Schilde C."/>
            <person name="Helps N.R."/>
            <person name="Tunggal B."/>
            <person name="Rivero F."/>
            <person name="John U."/>
            <person name="Schleicher M."/>
            <person name="Eichinger L."/>
            <person name="Platzer M."/>
            <person name="Noegel A.A."/>
            <person name="Schaap P."/>
            <person name="Gloeckner G."/>
        </authorList>
    </citation>
    <scope>NUCLEOTIDE SEQUENCE [LARGE SCALE GENOMIC DNA]</scope>
    <source>
        <strain evidence="2">SH3</strain>
    </source>
</reference>
<evidence type="ECO:0000313" key="2">
    <source>
        <dbReference type="Proteomes" id="UP000007797"/>
    </source>
</evidence>
<sequence length="421" mass="48725">MLTIQVRSNIIRLLCNQNKVKLRDLFYLASVSKQIRNTVKKCVGRRFKLRFNPFNESIQDCRLHIDNPLCLFDHVHTLVSSMSTKLNEHNRDLNIQYIQSNLEWFQSSFINRVESIETGYVQEISLEWFNLLLNQPRRQQVKLTREEGEGEGEGEGSSILLLPQLQSLEMHLYPVISPIVPQPFPQPFITLEILPEYYQHLLQLQIYIYSAGHLAIDKIIKVLEYCKETLERLELFVNDPKTDLALIENPIFLNAQTSLVATGLTNIILDYTLPSTIKKLKLVLPKPMYSTVTSCYLPSLTSLVIVHNDTHRQFHGVLSWDYLAELAKTSPLIRKIKISIFTSSYTKFIDSSNIVHLFDVIINKSIHFNRLIIESFQPTVHSALKDIYLDYLNNNNNNNNNNSSSYPLLLIQKDQQSTFTN</sequence>
<organism evidence="1 2">
    <name type="scientific">Cavenderia fasciculata</name>
    <name type="common">Slime mold</name>
    <name type="synonym">Dictyostelium fasciculatum</name>
    <dbReference type="NCBI Taxonomy" id="261658"/>
    <lineage>
        <taxon>Eukaryota</taxon>
        <taxon>Amoebozoa</taxon>
        <taxon>Evosea</taxon>
        <taxon>Eumycetozoa</taxon>
        <taxon>Dictyostelia</taxon>
        <taxon>Acytosteliales</taxon>
        <taxon>Cavenderiaceae</taxon>
        <taxon>Cavenderia</taxon>
    </lineage>
</organism>
<dbReference type="KEGG" id="dfa:DFA_02098"/>
<dbReference type="RefSeq" id="XP_004357582.1">
    <property type="nucleotide sequence ID" value="XM_004357525.1"/>
</dbReference>
<protein>
    <submittedName>
        <fullName evidence="1">Uncharacterized protein</fullName>
    </submittedName>
</protein>
<gene>
    <name evidence="1" type="ORF">DFA_02098</name>
</gene>
<keyword evidence="2" id="KW-1185">Reference proteome</keyword>
<proteinExistence type="predicted"/>